<accession>A0A4Z1FNR6</accession>
<keyword evidence="3" id="KW-1185">Reference proteome</keyword>
<evidence type="ECO:0000313" key="2">
    <source>
        <dbReference type="EMBL" id="TGO25060.1"/>
    </source>
</evidence>
<evidence type="ECO:0000313" key="3">
    <source>
        <dbReference type="Proteomes" id="UP000297910"/>
    </source>
</evidence>
<evidence type="ECO:0000256" key="1">
    <source>
        <dbReference type="SAM" id="MobiDB-lite"/>
    </source>
</evidence>
<gene>
    <name evidence="2" type="ORF">BPAE_0088g00120</name>
</gene>
<organism evidence="2 3">
    <name type="scientific">Botrytis paeoniae</name>
    <dbReference type="NCBI Taxonomy" id="278948"/>
    <lineage>
        <taxon>Eukaryota</taxon>
        <taxon>Fungi</taxon>
        <taxon>Dikarya</taxon>
        <taxon>Ascomycota</taxon>
        <taxon>Pezizomycotina</taxon>
        <taxon>Leotiomycetes</taxon>
        <taxon>Helotiales</taxon>
        <taxon>Sclerotiniaceae</taxon>
        <taxon>Botrytis</taxon>
    </lineage>
</organism>
<dbReference type="Proteomes" id="UP000297910">
    <property type="component" value="Unassembled WGS sequence"/>
</dbReference>
<reference evidence="2 3" key="1">
    <citation type="submission" date="2017-12" db="EMBL/GenBank/DDBJ databases">
        <title>Comparative genomics of Botrytis spp.</title>
        <authorList>
            <person name="Valero-Jimenez C.A."/>
            <person name="Tapia P."/>
            <person name="Veloso J."/>
            <person name="Silva-Moreno E."/>
            <person name="Staats M."/>
            <person name="Valdes J.H."/>
            <person name="Van Kan J.A.L."/>
        </authorList>
    </citation>
    <scope>NUCLEOTIDE SEQUENCE [LARGE SCALE GENOMIC DNA]</scope>
    <source>
        <strain evidence="2 3">Bp0003</strain>
    </source>
</reference>
<dbReference type="EMBL" id="PQXI01000088">
    <property type="protein sequence ID" value="TGO25060.1"/>
    <property type="molecule type" value="Genomic_DNA"/>
</dbReference>
<comment type="caution">
    <text evidence="2">The sequence shown here is derived from an EMBL/GenBank/DDBJ whole genome shotgun (WGS) entry which is preliminary data.</text>
</comment>
<sequence>MARLSRVADSDESETDSVESLNPRNPRKPTTKPNRNPVSALAHRSGESVQDSIETNDNGDEDGDEIAKDGEDESEEEVEDADEDADNTIVVMVPGPRNPEEYVPYQDDTVYSVLEEINGSDGETLYRVEYEDERQENWPSHPEAFDLLKENGQIKLPSFCHKFCYTTSTLYIVDFNFDFTTELDRFDNFTLAYYC</sequence>
<name>A0A4Z1FNR6_9HELO</name>
<proteinExistence type="predicted"/>
<dbReference type="AlphaFoldDB" id="A0A4Z1FNR6"/>
<evidence type="ECO:0008006" key="4">
    <source>
        <dbReference type="Google" id="ProtNLM"/>
    </source>
</evidence>
<feature type="compositionally biased region" description="Acidic residues" evidence="1">
    <location>
        <begin position="57"/>
        <end position="86"/>
    </location>
</feature>
<protein>
    <recommendedName>
        <fullName evidence="4">Chromo domain-containing protein</fullName>
    </recommendedName>
</protein>
<feature type="region of interest" description="Disordered" evidence="1">
    <location>
        <begin position="1"/>
        <end position="86"/>
    </location>
</feature>